<dbReference type="OrthoDB" id="1822491at2"/>
<dbReference type="eggNOG" id="COG0582">
    <property type="taxonomic scope" value="Bacteria"/>
</dbReference>
<feature type="domain" description="Core-binding (CB)" evidence="7">
    <location>
        <begin position="80"/>
        <end position="158"/>
    </location>
</feature>
<dbReference type="GO" id="GO:0003677">
    <property type="term" value="F:DNA binding"/>
    <property type="evidence" value="ECO:0007669"/>
    <property type="project" value="UniProtKB-UniRule"/>
</dbReference>
<evidence type="ECO:0000256" key="4">
    <source>
        <dbReference type="ARBA" id="ARBA00023172"/>
    </source>
</evidence>
<protein>
    <submittedName>
        <fullName evidence="8">Putative integrase</fullName>
    </submittedName>
</protein>
<evidence type="ECO:0000259" key="7">
    <source>
        <dbReference type="PROSITE" id="PS51900"/>
    </source>
</evidence>
<dbReference type="PROSITE" id="PS51898">
    <property type="entry name" value="TYR_RECOMBINASE"/>
    <property type="match status" value="1"/>
</dbReference>
<name>M3VC03_GORML</name>
<dbReference type="InterPro" id="IPR004107">
    <property type="entry name" value="Integrase_SAM-like_N"/>
</dbReference>
<gene>
    <name evidence="8" type="ORF">GM1_029_00660</name>
</gene>
<dbReference type="InterPro" id="IPR011010">
    <property type="entry name" value="DNA_brk_join_enz"/>
</dbReference>
<dbReference type="RefSeq" id="WP_008380715.1">
    <property type="nucleotide sequence ID" value="NZ_BAOP01000029.1"/>
</dbReference>
<dbReference type="STRING" id="410332.SAMN04488550_1181"/>
<dbReference type="InterPro" id="IPR058717">
    <property type="entry name" value="Phage_L5_Integrase_N"/>
</dbReference>
<dbReference type="Pfam" id="PF14659">
    <property type="entry name" value="Phage_int_SAM_3"/>
    <property type="match status" value="1"/>
</dbReference>
<comment type="similarity">
    <text evidence="1">Belongs to the 'phage' integrase family.</text>
</comment>
<dbReference type="SUPFAM" id="SSF56349">
    <property type="entry name" value="DNA breaking-rejoining enzymes"/>
    <property type="match status" value="1"/>
</dbReference>
<dbReference type="AlphaFoldDB" id="M3VC03"/>
<proteinExistence type="inferred from homology"/>
<comment type="caution">
    <text evidence="8">The sequence shown here is derived from an EMBL/GenBank/DDBJ whole genome shotgun (WGS) entry which is preliminary data.</text>
</comment>
<keyword evidence="4" id="KW-0233">DNA recombination</keyword>
<dbReference type="PROSITE" id="PS51900">
    <property type="entry name" value="CB"/>
    <property type="match status" value="1"/>
</dbReference>
<dbReference type="Pfam" id="PF26003">
    <property type="entry name" value="Integrase_N_phage"/>
    <property type="match status" value="1"/>
</dbReference>
<reference evidence="8 9" key="1">
    <citation type="submission" date="2013-02" db="EMBL/GenBank/DDBJ databases">
        <title>Whole genome shotgun sequence of Gordonia malaquae NBRC 108250.</title>
        <authorList>
            <person name="Yoshida I."/>
            <person name="Hosoyama A."/>
            <person name="Tsuchikane K."/>
            <person name="Ando Y."/>
            <person name="Baba S."/>
            <person name="Ohji S."/>
            <person name="Hamada M."/>
            <person name="Tamura T."/>
            <person name="Yamazoe A."/>
            <person name="Yamazaki S."/>
            <person name="Fujita N."/>
        </authorList>
    </citation>
    <scope>NUCLEOTIDE SEQUENCE [LARGE SCALE GENOMIC DNA]</scope>
    <source>
        <strain evidence="8 9">NBRC 108250</strain>
    </source>
</reference>
<dbReference type="InterPro" id="IPR013762">
    <property type="entry name" value="Integrase-like_cat_sf"/>
</dbReference>
<dbReference type="CDD" id="cd01189">
    <property type="entry name" value="INT_ICEBs1_C_like"/>
    <property type="match status" value="1"/>
</dbReference>
<dbReference type="Gene3D" id="1.10.443.10">
    <property type="entry name" value="Intergrase catalytic core"/>
    <property type="match status" value="1"/>
</dbReference>
<dbReference type="GO" id="GO:0015074">
    <property type="term" value="P:DNA integration"/>
    <property type="evidence" value="ECO:0007669"/>
    <property type="project" value="UniProtKB-KW"/>
</dbReference>
<organism evidence="8 9">
    <name type="scientific">Gordonia malaquae NBRC 108250</name>
    <dbReference type="NCBI Taxonomy" id="1223542"/>
    <lineage>
        <taxon>Bacteria</taxon>
        <taxon>Bacillati</taxon>
        <taxon>Actinomycetota</taxon>
        <taxon>Actinomycetes</taxon>
        <taxon>Mycobacteriales</taxon>
        <taxon>Gordoniaceae</taxon>
        <taxon>Gordonia</taxon>
    </lineage>
</organism>
<dbReference type="InterPro" id="IPR044068">
    <property type="entry name" value="CB"/>
</dbReference>
<dbReference type="Pfam" id="PF00589">
    <property type="entry name" value="Phage_integrase"/>
    <property type="match status" value="1"/>
</dbReference>
<evidence type="ECO:0000256" key="3">
    <source>
        <dbReference type="ARBA" id="ARBA00023125"/>
    </source>
</evidence>
<dbReference type="EMBL" id="BAOP01000029">
    <property type="protein sequence ID" value="GAC81163.1"/>
    <property type="molecule type" value="Genomic_DNA"/>
</dbReference>
<dbReference type="InterPro" id="IPR050090">
    <property type="entry name" value="Tyrosine_recombinase_XerCD"/>
</dbReference>
<keyword evidence="9" id="KW-1185">Reference proteome</keyword>
<sequence>MARARSAKRRTFGKLRQLPSGRYQASYPDPRGSGRYYTAPHTYDAKIDAEGWLAAESRLIQLGEWTPPAERSETKAASLVMFGEYAEQWLVERDLTPKTRSLYRGLLDSRILPTMRDEYLSDLSPALIRTWWAGLGSEYPTRSAHAYQLLRSILNTAVDDHLIVENPCKIKGAGQAPKRRDHEILTPAELDDVYAAMPKSYRAAVLVAAWAGLRFGELIELRRKNVVRENGVVSLRIRRAATLVDGQIVVGNTKTEAGARDVVLPPHIATILEAHITEYVGPGPESLLFRTTRGKRLSQSAFTKTFKAALPAGKKNVRVHDLRHTGAVLAAQAGATVRELMGRLGHTTPAVAMNYQHIAAGRDASVAAAMSALVAKPDEDSE</sequence>
<evidence type="ECO:0000259" key="6">
    <source>
        <dbReference type="PROSITE" id="PS51898"/>
    </source>
</evidence>
<feature type="domain" description="Tyr recombinase" evidence="6">
    <location>
        <begin position="180"/>
        <end position="368"/>
    </location>
</feature>
<evidence type="ECO:0000313" key="8">
    <source>
        <dbReference type="EMBL" id="GAC81163.1"/>
    </source>
</evidence>
<dbReference type="Gene3D" id="1.10.150.130">
    <property type="match status" value="1"/>
</dbReference>
<keyword evidence="3 5" id="KW-0238">DNA-binding</keyword>
<evidence type="ECO:0000256" key="1">
    <source>
        <dbReference type="ARBA" id="ARBA00008857"/>
    </source>
</evidence>
<dbReference type="InterPro" id="IPR002104">
    <property type="entry name" value="Integrase_catalytic"/>
</dbReference>
<dbReference type="PANTHER" id="PTHR30349:SF64">
    <property type="entry name" value="PROPHAGE INTEGRASE INTD-RELATED"/>
    <property type="match status" value="1"/>
</dbReference>
<keyword evidence="2" id="KW-0229">DNA integration</keyword>
<dbReference type="InterPro" id="IPR010998">
    <property type="entry name" value="Integrase_recombinase_N"/>
</dbReference>
<evidence type="ECO:0000313" key="9">
    <source>
        <dbReference type="Proteomes" id="UP000035009"/>
    </source>
</evidence>
<evidence type="ECO:0000256" key="5">
    <source>
        <dbReference type="PROSITE-ProRule" id="PRU01248"/>
    </source>
</evidence>
<evidence type="ECO:0000256" key="2">
    <source>
        <dbReference type="ARBA" id="ARBA00022908"/>
    </source>
</evidence>
<dbReference type="GO" id="GO:0006310">
    <property type="term" value="P:DNA recombination"/>
    <property type="evidence" value="ECO:0007669"/>
    <property type="project" value="UniProtKB-KW"/>
</dbReference>
<dbReference type="PANTHER" id="PTHR30349">
    <property type="entry name" value="PHAGE INTEGRASE-RELATED"/>
    <property type="match status" value="1"/>
</dbReference>
<dbReference type="Proteomes" id="UP000035009">
    <property type="component" value="Unassembled WGS sequence"/>
</dbReference>
<accession>M3VC03</accession>